<dbReference type="EMBL" id="CAUYUJ010017949">
    <property type="protein sequence ID" value="CAK0879404.1"/>
    <property type="molecule type" value="Genomic_DNA"/>
</dbReference>
<organism evidence="2 3">
    <name type="scientific">Prorocentrum cordatum</name>
    <dbReference type="NCBI Taxonomy" id="2364126"/>
    <lineage>
        <taxon>Eukaryota</taxon>
        <taxon>Sar</taxon>
        <taxon>Alveolata</taxon>
        <taxon>Dinophyceae</taxon>
        <taxon>Prorocentrales</taxon>
        <taxon>Prorocentraceae</taxon>
        <taxon>Prorocentrum</taxon>
    </lineage>
</organism>
<proteinExistence type="predicted"/>
<keyword evidence="1" id="KW-0472">Membrane</keyword>
<evidence type="ECO:0008006" key="4">
    <source>
        <dbReference type="Google" id="ProtNLM"/>
    </source>
</evidence>
<accession>A0ABN9W3W0</accession>
<evidence type="ECO:0000313" key="3">
    <source>
        <dbReference type="Proteomes" id="UP001189429"/>
    </source>
</evidence>
<protein>
    <recommendedName>
        <fullName evidence="4">H(+)-exporting diphosphatase</fullName>
    </recommendedName>
</protein>
<feature type="transmembrane region" description="Helical" evidence="1">
    <location>
        <begin position="82"/>
        <end position="103"/>
    </location>
</feature>
<feature type="transmembrane region" description="Helical" evidence="1">
    <location>
        <begin position="151"/>
        <end position="170"/>
    </location>
</feature>
<dbReference type="Proteomes" id="UP001189429">
    <property type="component" value="Unassembled WGS sequence"/>
</dbReference>
<name>A0ABN9W3W0_9DINO</name>
<feature type="transmembrane region" description="Helical" evidence="1">
    <location>
        <begin position="123"/>
        <end position="144"/>
    </location>
</feature>
<evidence type="ECO:0000256" key="1">
    <source>
        <dbReference type="SAM" id="Phobius"/>
    </source>
</evidence>
<comment type="caution">
    <text evidence="2">The sequence shown here is derived from an EMBL/GenBank/DDBJ whole genome shotgun (WGS) entry which is preliminary data.</text>
</comment>
<evidence type="ECO:0000313" key="2">
    <source>
        <dbReference type="EMBL" id="CAK0879404.1"/>
    </source>
</evidence>
<keyword evidence="3" id="KW-1185">Reference proteome</keyword>
<keyword evidence="1" id="KW-0812">Transmembrane</keyword>
<reference evidence="2" key="1">
    <citation type="submission" date="2023-10" db="EMBL/GenBank/DDBJ databases">
        <authorList>
            <person name="Chen Y."/>
            <person name="Shah S."/>
            <person name="Dougan E. K."/>
            <person name="Thang M."/>
            <person name="Chan C."/>
        </authorList>
    </citation>
    <scope>NUCLEOTIDE SEQUENCE [LARGE SCALE GENOMIC DNA]</scope>
</reference>
<gene>
    <name evidence="2" type="ORF">PCOR1329_LOCUS62844</name>
</gene>
<sequence>MKIGSGRPVTDRVEQSSTDFRVMLIAPSTCMPGAPAGTADAGRFAAKTSALSTPTASNSDVGRPTSTPVAAFTSGSGIRPSMASLTLALVTVSSIPSIVVVMLDKFDAISWKATVSSAFAMSASVAIPGMATTGIVIIGAAVITNSSLQSAAAIALSVWTLISVAAPASVE</sequence>
<keyword evidence="1" id="KW-1133">Transmembrane helix</keyword>